<sequence length="258" mass="29390">MKTEVLLSVLCYSNLPKHSKGRRLSEVSEFEYILIVDLGCGKTELAQQIGDSCNCYFFLQLIHRGMSLEEVEKMFKLEGKFFSLPLEEELRRYSAQTAQILSPSVQNQKILWASGSPFCELEAYRVDSLLVMDLNGGFSNKGFKSASIGFYPKGEHTVFQKTKYMKCSKGGRAENIRPGRIRRLRRRRNKDDEEDGEDDEEDGEDNRRPMDMFSDPGIKRTQMWASPKLERSCCYLEAGVGCGLHRSLSAPAAIWKQG</sequence>
<name>A0ACC1B9X2_9ROSI</name>
<reference evidence="2" key="1">
    <citation type="journal article" date="2023" name="G3 (Bethesda)">
        <title>Genome assembly and association tests identify interacting loci associated with vigor, precocity, and sex in interspecific pistachio rootstocks.</title>
        <authorList>
            <person name="Palmer W."/>
            <person name="Jacygrad E."/>
            <person name="Sagayaradj S."/>
            <person name="Cavanaugh K."/>
            <person name="Han R."/>
            <person name="Bertier L."/>
            <person name="Beede B."/>
            <person name="Kafkas S."/>
            <person name="Golino D."/>
            <person name="Preece J."/>
            <person name="Michelmore R."/>
        </authorList>
    </citation>
    <scope>NUCLEOTIDE SEQUENCE [LARGE SCALE GENOMIC DNA]</scope>
</reference>
<dbReference type="Proteomes" id="UP001164250">
    <property type="component" value="Chromosome 6"/>
</dbReference>
<dbReference type="EMBL" id="CM047902">
    <property type="protein sequence ID" value="KAJ0095712.1"/>
    <property type="molecule type" value="Genomic_DNA"/>
</dbReference>
<protein>
    <submittedName>
        <fullName evidence="1">Uncharacterized protein</fullName>
    </submittedName>
</protein>
<evidence type="ECO:0000313" key="2">
    <source>
        <dbReference type="Proteomes" id="UP001164250"/>
    </source>
</evidence>
<keyword evidence="2" id="KW-1185">Reference proteome</keyword>
<accession>A0ACC1B9X2</accession>
<organism evidence="1 2">
    <name type="scientific">Pistacia atlantica</name>
    <dbReference type="NCBI Taxonomy" id="434234"/>
    <lineage>
        <taxon>Eukaryota</taxon>
        <taxon>Viridiplantae</taxon>
        <taxon>Streptophyta</taxon>
        <taxon>Embryophyta</taxon>
        <taxon>Tracheophyta</taxon>
        <taxon>Spermatophyta</taxon>
        <taxon>Magnoliopsida</taxon>
        <taxon>eudicotyledons</taxon>
        <taxon>Gunneridae</taxon>
        <taxon>Pentapetalae</taxon>
        <taxon>rosids</taxon>
        <taxon>malvids</taxon>
        <taxon>Sapindales</taxon>
        <taxon>Anacardiaceae</taxon>
        <taxon>Pistacia</taxon>
    </lineage>
</organism>
<proteinExistence type="predicted"/>
<evidence type="ECO:0000313" key="1">
    <source>
        <dbReference type="EMBL" id="KAJ0095712.1"/>
    </source>
</evidence>
<comment type="caution">
    <text evidence="1">The sequence shown here is derived from an EMBL/GenBank/DDBJ whole genome shotgun (WGS) entry which is preliminary data.</text>
</comment>
<gene>
    <name evidence="1" type="ORF">Patl1_15012</name>
</gene>